<evidence type="ECO:0000256" key="1">
    <source>
        <dbReference type="SAM" id="MobiDB-lite"/>
    </source>
</evidence>
<comment type="caution">
    <text evidence="2">The sequence shown here is derived from an EMBL/GenBank/DDBJ whole genome shotgun (WGS) entry which is preliminary data.</text>
</comment>
<evidence type="ECO:0000313" key="3">
    <source>
        <dbReference type="Proteomes" id="UP001314205"/>
    </source>
</evidence>
<organism evidence="2 3">
    <name type="scientific">Parnassius mnemosyne</name>
    <name type="common">clouded apollo</name>
    <dbReference type="NCBI Taxonomy" id="213953"/>
    <lineage>
        <taxon>Eukaryota</taxon>
        <taxon>Metazoa</taxon>
        <taxon>Ecdysozoa</taxon>
        <taxon>Arthropoda</taxon>
        <taxon>Hexapoda</taxon>
        <taxon>Insecta</taxon>
        <taxon>Pterygota</taxon>
        <taxon>Neoptera</taxon>
        <taxon>Endopterygota</taxon>
        <taxon>Lepidoptera</taxon>
        <taxon>Glossata</taxon>
        <taxon>Ditrysia</taxon>
        <taxon>Papilionoidea</taxon>
        <taxon>Papilionidae</taxon>
        <taxon>Parnassiinae</taxon>
        <taxon>Parnassini</taxon>
        <taxon>Parnassius</taxon>
        <taxon>Driopa</taxon>
    </lineage>
</organism>
<feature type="region of interest" description="Disordered" evidence="1">
    <location>
        <begin position="50"/>
        <end position="81"/>
    </location>
</feature>
<gene>
    <name evidence="2" type="ORF">PARMNEM_LOCUS6359</name>
</gene>
<protein>
    <submittedName>
        <fullName evidence="2">Uncharacterized protein</fullName>
    </submittedName>
</protein>
<evidence type="ECO:0000313" key="2">
    <source>
        <dbReference type="EMBL" id="CAK1585241.1"/>
    </source>
</evidence>
<name>A0AAV1KTY5_9NEOP</name>
<accession>A0AAV1KTY5</accession>
<reference evidence="2 3" key="1">
    <citation type="submission" date="2023-11" db="EMBL/GenBank/DDBJ databases">
        <authorList>
            <person name="Hedman E."/>
            <person name="Englund M."/>
            <person name="Stromberg M."/>
            <person name="Nyberg Akerstrom W."/>
            <person name="Nylinder S."/>
            <person name="Jareborg N."/>
            <person name="Kallberg Y."/>
            <person name="Kronander E."/>
        </authorList>
    </citation>
    <scope>NUCLEOTIDE SEQUENCE [LARGE SCALE GENOMIC DNA]</scope>
</reference>
<dbReference type="AlphaFoldDB" id="A0AAV1KTY5"/>
<keyword evidence="3" id="KW-1185">Reference proteome</keyword>
<dbReference type="Proteomes" id="UP001314205">
    <property type="component" value="Unassembled WGS sequence"/>
</dbReference>
<proteinExistence type="predicted"/>
<dbReference type="EMBL" id="CAVLGL010000079">
    <property type="protein sequence ID" value="CAK1585241.1"/>
    <property type="molecule type" value="Genomic_DNA"/>
</dbReference>
<sequence length="303" mass="36285">MIKTCTLCGAHTLRKHGSVFPRYGFPKRLLLALSVLVIVMCVMPVDARSVEHKRRHQRRQPENMAQLTKDMSSIKRPRNPSVEHYKNATRKIMKKLKNTRRFFNQERKVLNESREYRDGMPDWLPAVNFVDIHFHDYKSSRRFGSSIWERKFSYQMPKLYKSLKEYEVIFQMLRDVELDFPDDPFNNYKIVRQRLISNTLHRLYSSIAEITESMAAVHMPTPPFDRTRMKLDTFQTKVDATQCLKNDYIAFRGYGNLLNNWYFEFRCPRSKKLNKRCAAYEDKLKEKKDSRRSRNKINMLFMS</sequence>